<keyword evidence="2" id="KW-0067">ATP-binding</keyword>
<keyword evidence="7" id="KW-1185">Reference proteome</keyword>
<dbReference type="SUPFAM" id="SSF46689">
    <property type="entry name" value="Homeodomain-like"/>
    <property type="match status" value="1"/>
</dbReference>
<dbReference type="Pfam" id="PF02954">
    <property type="entry name" value="HTH_8"/>
    <property type="match status" value="1"/>
</dbReference>
<evidence type="ECO:0000256" key="4">
    <source>
        <dbReference type="ARBA" id="ARBA00023163"/>
    </source>
</evidence>
<dbReference type="InterPro" id="IPR003593">
    <property type="entry name" value="AAA+_ATPase"/>
</dbReference>
<gene>
    <name evidence="6" type="ORF">BPA01_24750</name>
</gene>
<keyword evidence="4" id="KW-0804">Transcription</keyword>
<accession>A0A4Y3PJC7</accession>
<dbReference type="Gene3D" id="3.30.450.40">
    <property type="match status" value="1"/>
</dbReference>
<dbReference type="AlphaFoldDB" id="A0A4Y3PJC7"/>
<dbReference type="SUPFAM" id="SSF52540">
    <property type="entry name" value="P-loop containing nucleoside triphosphate hydrolases"/>
    <property type="match status" value="1"/>
</dbReference>
<dbReference type="Gene3D" id="3.40.50.300">
    <property type="entry name" value="P-loop containing nucleotide triphosphate hydrolases"/>
    <property type="match status" value="1"/>
</dbReference>
<evidence type="ECO:0000259" key="5">
    <source>
        <dbReference type="PROSITE" id="PS50045"/>
    </source>
</evidence>
<dbReference type="CDD" id="cd00009">
    <property type="entry name" value="AAA"/>
    <property type="match status" value="1"/>
</dbReference>
<evidence type="ECO:0000256" key="1">
    <source>
        <dbReference type="ARBA" id="ARBA00022741"/>
    </source>
</evidence>
<reference evidence="6 7" key="1">
    <citation type="submission" date="2019-06" db="EMBL/GenBank/DDBJ databases">
        <title>Whole genome shotgun sequence of Brevibacillus parabrevis NBRC 12334.</title>
        <authorList>
            <person name="Hosoyama A."/>
            <person name="Uohara A."/>
            <person name="Ohji S."/>
            <person name="Ichikawa N."/>
        </authorList>
    </citation>
    <scope>NUCLEOTIDE SEQUENCE [LARGE SCALE GENOMIC DNA]</scope>
    <source>
        <strain evidence="6 7">NBRC 12334</strain>
    </source>
</reference>
<dbReference type="InterPro" id="IPR002197">
    <property type="entry name" value="HTH_Fis"/>
</dbReference>
<dbReference type="InterPro" id="IPR025944">
    <property type="entry name" value="Sigma_54_int_dom_CS"/>
</dbReference>
<organism evidence="6 7">
    <name type="scientific">Brevibacillus parabrevis</name>
    <dbReference type="NCBI Taxonomy" id="54914"/>
    <lineage>
        <taxon>Bacteria</taxon>
        <taxon>Bacillati</taxon>
        <taxon>Bacillota</taxon>
        <taxon>Bacilli</taxon>
        <taxon>Bacillales</taxon>
        <taxon>Paenibacillaceae</taxon>
        <taxon>Brevibacillus</taxon>
    </lineage>
</organism>
<dbReference type="Gene3D" id="1.10.8.60">
    <property type="match status" value="1"/>
</dbReference>
<dbReference type="SUPFAM" id="SSF55781">
    <property type="entry name" value="GAF domain-like"/>
    <property type="match status" value="1"/>
</dbReference>
<dbReference type="GO" id="GO:0005524">
    <property type="term" value="F:ATP binding"/>
    <property type="evidence" value="ECO:0007669"/>
    <property type="project" value="UniProtKB-KW"/>
</dbReference>
<dbReference type="PANTHER" id="PTHR32071">
    <property type="entry name" value="TRANSCRIPTIONAL REGULATORY PROTEIN"/>
    <property type="match status" value="1"/>
</dbReference>
<evidence type="ECO:0000256" key="3">
    <source>
        <dbReference type="ARBA" id="ARBA00023015"/>
    </source>
</evidence>
<protein>
    <submittedName>
        <fullName evidence="6">ATPase AAA</fullName>
    </submittedName>
</protein>
<dbReference type="InterPro" id="IPR000014">
    <property type="entry name" value="PAS"/>
</dbReference>
<keyword evidence="1" id="KW-0547">Nucleotide-binding</keyword>
<dbReference type="FunFam" id="3.40.50.300:FF:000006">
    <property type="entry name" value="DNA-binding transcriptional regulator NtrC"/>
    <property type="match status" value="1"/>
</dbReference>
<dbReference type="EMBL" id="BJMH01000010">
    <property type="protein sequence ID" value="GEB32895.1"/>
    <property type="molecule type" value="Genomic_DNA"/>
</dbReference>
<dbReference type="Pfam" id="PF25601">
    <property type="entry name" value="AAA_lid_14"/>
    <property type="match status" value="1"/>
</dbReference>
<dbReference type="PANTHER" id="PTHR32071:SF57">
    <property type="entry name" value="C4-DICARBOXYLATE TRANSPORT TRANSCRIPTIONAL REGULATORY PROTEIN DCTD"/>
    <property type="match status" value="1"/>
</dbReference>
<dbReference type="RefSeq" id="WP_122963966.1">
    <property type="nucleotide sequence ID" value="NZ_BJMH01000010.1"/>
</dbReference>
<name>A0A4Y3PJC7_BREPA</name>
<dbReference type="InterPro" id="IPR002078">
    <property type="entry name" value="Sigma_54_int"/>
</dbReference>
<keyword evidence="3" id="KW-0805">Transcription regulation</keyword>
<dbReference type="PROSITE" id="PS00688">
    <property type="entry name" value="SIGMA54_INTERACT_3"/>
    <property type="match status" value="1"/>
</dbReference>
<comment type="caution">
    <text evidence="6">The sequence shown here is derived from an EMBL/GenBank/DDBJ whole genome shotgun (WGS) entry which is preliminary data.</text>
</comment>
<dbReference type="GO" id="GO:0043565">
    <property type="term" value="F:sequence-specific DNA binding"/>
    <property type="evidence" value="ECO:0007669"/>
    <property type="project" value="InterPro"/>
</dbReference>
<dbReference type="InterPro" id="IPR027417">
    <property type="entry name" value="P-loop_NTPase"/>
</dbReference>
<feature type="domain" description="Sigma-54 factor interaction" evidence="5">
    <location>
        <begin position="273"/>
        <end position="504"/>
    </location>
</feature>
<dbReference type="STRING" id="54914.AV540_11010"/>
<dbReference type="Proteomes" id="UP000316882">
    <property type="component" value="Unassembled WGS sequence"/>
</dbReference>
<evidence type="ECO:0000256" key="2">
    <source>
        <dbReference type="ARBA" id="ARBA00022840"/>
    </source>
</evidence>
<dbReference type="InterPro" id="IPR025662">
    <property type="entry name" value="Sigma_54_int_dom_ATP-bd_1"/>
</dbReference>
<dbReference type="PROSITE" id="PS50045">
    <property type="entry name" value="SIGMA54_INTERACT_4"/>
    <property type="match status" value="1"/>
</dbReference>
<dbReference type="SMART" id="SM00382">
    <property type="entry name" value="AAA"/>
    <property type="match status" value="1"/>
</dbReference>
<dbReference type="Pfam" id="PF13188">
    <property type="entry name" value="PAS_8"/>
    <property type="match status" value="1"/>
</dbReference>
<sequence length="591" mass="65144">MSLREIQESVQKIAQAVAAVLRVEVEIADSDFLRIAGTGKTESGVLRTMAGEDHIYRASLVNGEPVVITRPGQDEKCRPCTHYGSCAETGEICCPIRLDGQSVGVIGLLAFDDEQRERLFADVEAILGFLQKMAELIAVKLKEHIMYTRQQLIAEKLRVVMDEMDKAMLLIDQKNRIVEANQRARQYLQLDADNSQAAEWIAAIRLADGSQPAPKQVVLSVGGKAKTFLFAIRPVQLGDEIKEWVITLDDAQEVVEMARRVTATDAGDAFAAISGNSAALLQAKTIARTVAGSESTILLQGESGTGKELFAKAIHQASPRRQQPLISINCAAIPEHLMESELFGYEDGTFTGARKGGKAGVFEAAGKGTLFLDEIGDLPMHLQGKLLRVLQEKEFQRLGSSGKTLPVEARIIAATHLDLQERVAQGQFRLDLYYRLHVIPIQLPALRERREDILLLAHEFLAAYTKTLGKTIRGFSQEAQSVLFCHDWPGNVRELANTVEYAANLENSDWIQVASLPGHTFRLQKPAERTGRTDSSEAPKPIATLKELEKSAVAQALNEVRMRKGKKEEAAALLGISRATLFRKMREYGLL</sequence>
<proteinExistence type="predicted"/>
<dbReference type="InterPro" id="IPR009057">
    <property type="entry name" value="Homeodomain-like_sf"/>
</dbReference>
<evidence type="ECO:0000313" key="6">
    <source>
        <dbReference type="EMBL" id="GEB32895.1"/>
    </source>
</evidence>
<dbReference type="PROSITE" id="PS00675">
    <property type="entry name" value="SIGMA54_INTERACT_1"/>
    <property type="match status" value="1"/>
</dbReference>
<dbReference type="Pfam" id="PF00158">
    <property type="entry name" value="Sigma54_activat"/>
    <property type="match status" value="1"/>
</dbReference>
<evidence type="ECO:0000313" key="7">
    <source>
        <dbReference type="Proteomes" id="UP000316882"/>
    </source>
</evidence>
<dbReference type="GO" id="GO:0006355">
    <property type="term" value="P:regulation of DNA-templated transcription"/>
    <property type="evidence" value="ECO:0007669"/>
    <property type="project" value="InterPro"/>
</dbReference>
<dbReference type="Gene3D" id="1.10.10.60">
    <property type="entry name" value="Homeodomain-like"/>
    <property type="match status" value="1"/>
</dbReference>
<dbReference type="InterPro" id="IPR058031">
    <property type="entry name" value="AAA_lid_NorR"/>
</dbReference>
<dbReference type="InterPro" id="IPR029016">
    <property type="entry name" value="GAF-like_dom_sf"/>
</dbReference>